<feature type="transmembrane region" description="Helical" evidence="1">
    <location>
        <begin position="291"/>
        <end position="311"/>
    </location>
</feature>
<dbReference type="GO" id="GO:0016740">
    <property type="term" value="F:transferase activity"/>
    <property type="evidence" value="ECO:0007669"/>
    <property type="project" value="UniProtKB-KW"/>
</dbReference>
<gene>
    <name evidence="3" type="ORF">SAMN05216377_105267</name>
</gene>
<dbReference type="RefSeq" id="WP_245707410.1">
    <property type="nucleotide sequence ID" value="NZ_FNBE01000005.1"/>
</dbReference>
<dbReference type="Pfam" id="PF26371">
    <property type="entry name" value="AftB_C"/>
    <property type="match status" value="1"/>
</dbReference>
<evidence type="ECO:0000259" key="2">
    <source>
        <dbReference type="Pfam" id="PF26371"/>
    </source>
</evidence>
<protein>
    <submittedName>
        <fullName evidence="3">Arabinofuranosyltransferase</fullName>
    </submittedName>
</protein>
<evidence type="ECO:0000313" key="4">
    <source>
        <dbReference type="Proteomes" id="UP000198967"/>
    </source>
</evidence>
<sequence length="559" mass="60106">MSTAAPPRVRPAPPAAPDRRGWNAAVLVVLGLAFAALIWNRRWVSDDGLIVLRTVRNLLAGDGPVFNAGERVEANTSTLWTYLLALPSLVMSANWAAVLLGLVLSVAGLVLAAAAARRLWGARAIAPAGALVVLALPPFWDFGTSGLETGLISGWLGLTFWLLVRLHRGGGSPYPLAVVAGLAPLVRPDLALLWLPVGVALLVLAWGGVRRIVGLAAAAFAAPVAYEVFRMGYYGLLVPETALAKEASVTRWEQGGYYLQDLLDTYELWWAVAGLLLTVVVLAFRRPPFRARTALVAAVPVVSGLMLAVYVTRVGGDFMHGRMLLPALFCLLTPVMVVPLTRWTLVPLLATAVWATACLTSFRPAYGESLGPHQIANERLYYVLLLDNPHPVTAEDYRTHPMVAEGVERLARSSEPSLAIVGGASWYVYPSTMDRDTLVWLNLGVAGELAPLDTRVLDGVGLVNPIAGHATGLPDGRIGHDKDLLPEWFLADAGVTGDTGFVGPQYVEAARRALACPATVEMIESYRAPLTAERFWQNLTGAVERTSYRYPREPAPCAP</sequence>
<keyword evidence="1" id="KW-0812">Transmembrane</keyword>
<dbReference type="STRING" id="366584.SAMN05216377_105267"/>
<feature type="transmembrane region" description="Helical" evidence="1">
    <location>
        <begin position="268"/>
        <end position="285"/>
    </location>
</feature>
<keyword evidence="1" id="KW-1133">Transmembrane helix</keyword>
<keyword evidence="4" id="KW-1185">Reference proteome</keyword>
<feature type="domain" description="Terminal beta-(1-&gt;2)-arabinofuranosyltransferase C-terminal" evidence="2">
    <location>
        <begin position="434"/>
        <end position="543"/>
    </location>
</feature>
<name>A0A1G7M5J6_PSEOR</name>
<feature type="transmembrane region" description="Helical" evidence="1">
    <location>
        <begin position="212"/>
        <end position="229"/>
    </location>
</feature>
<dbReference type="InterPro" id="IPR058983">
    <property type="entry name" value="AftB_C"/>
</dbReference>
<feature type="transmembrane region" description="Helical" evidence="1">
    <location>
        <begin position="120"/>
        <end position="140"/>
    </location>
</feature>
<proteinExistence type="predicted"/>
<organism evidence="3 4">
    <name type="scientific">Pseudonocardia oroxyli</name>
    <dbReference type="NCBI Taxonomy" id="366584"/>
    <lineage>
        <taxon>Bacteria</taxon>
        <taxon>Bacillati</taxon>
        <taxon>Actinomycetota</taxon>
        <taxon>Actinomycetes</taxon>
        <taxon>Pseudonocardiales</taxon>
        <taxon>Pseudonocardiaceae</taxon>
        <taxon>Pseudonocardia</taxon>
    </lineage>
</organism>
<feature type="transmembrane region" description="Helical" evidence="1">
    <location>
        <begin position="323"/>
        <end position="340"/>
    </location>
</feature>
<accession>A0A1G7M5J6</accession>
<keyword evidence="3" id="KW-0808">Transferase</keyword>
<dbReference type="EMBL" id="FNBE01000005">
    <property type="protein sequence ID" value="SDF57011.1"/>
    <property type="molecule type" value="Genomic_DNA"/>
</dbReference>
<evidence type="ECO:0000313" key="3">
    <source>
        <dbReference type="EMBL" id="SDF57011.1"/>
    </source>
</evidence>
<dbReference type="Proteomes" id="UP000198967">
    <property type="component" value="Unassembled WGS sequence"/>
</dbReference>
<reference evidence="3 4" key="1">
    <citation type="submission" date="2016-10" db="EMBL/GenBank/DDBJ databases">
        <authorList>
            <person name="de Groot N.N."/>
        </authorList>
    </citation>
    <scope>NUCLEOTIDE SEQUENCE [LARGE SCALE GENOMIC DNA]</scope>
    <source>
        <strain evidence="3 4">CGMCC 4.3143</strain>
    </source>
</reference>
<keyword evidence="1" id="KW-0472">Membrane</keyword>
<evidence type="ECO:0000256" key="1">
    <source>
        <dbReference type="SAM" id="Phobius"/>
    </source>
</evidence>
<feature type="transmembrane region" description="Helical" evidence="1">
    <location>
        <begin position="21"/>
        <end position="39"/>
    </location>
</feature>
<feature type="transmembrane region" description="Helical" evidence="1">
    <location>
        <begin position="176"/>
        <end position="206"/>
    </location>
</feature>
<dbReference type="AlphaFoldDB" id="A0A1G7M5J6"/>
<feature type="transmembrane region" description="Helical" evidence="1">
    <location>
        <begin position="93"/>
        <end position="113"/>
    </location>
</feature>